<organism evidence="3 4">
    <name type="scientific">Aldrovandia affinis</name>
    <dbReference type="NCBI Taxonomy" id="143900"/>
    <lineage>
        <taxon>Eukaryota</taxon>
        <taxon>Metazoa</taxon>
        <taxon>Chordata</taxon>
        <taxon>Craniata</taxon>
        <taxon>Vertebrata</taxon>
        <taxon>Euteleostomi</taxon>
        <taxon>Actinopterygii</taxon>
        <taxon>Neopterygii</taxon>
        <taxon>Teleostei</taxon>
        <taxon>Notacanthiformes</taxon>
        <taxon>Halosauridae</taxon>
        <taxon>Aldrovandia</taxon>
    </lineage>
</organism>
<feature type="region of interest" description="Disordered" evidence="2">
    <location>
        <begin position="480"/>
        <end position="513"/>
    </location>
</feature>
<protein>
    <recommendedName>
        <fullName evidence="5">Coiled-coil domain-containing protein 73</fullName>
    </recommendedName>
</protein>
<dbReference type="PANTHER" id="PTHR28660:SF1">
    <property type="entry name" value="COILED-COIL DOMAIN-CONTAINING PROTEIN 73"/>
    <property type="match status" value="1"/>
</dbReference>
<evidence type="ECO:0000256" key="2">
    <source>
        <dbReference type="SAM" id="MobiDB-lite"/>
    </source>
</evidence>
<evidence type="ECO:0008006" key="5">
    <source>
        <dbReference type="Google" id="ProtNLM"/>
    </source>
</evidence>
<dbReference type="Proteomes" id="UP001221898">
    <property type="component" value="Unassembled WGS sequence"/>
</dbReference>
<evidence type="ECO:0000313" key="3">
    <source>
        <dbReference type="EMBL" id="KAJ8416252.1"/>
    </source>
</evidence>
<evidence type="ECO:0000313" key="4">
    <source>
        <dbReference type="Proteomes" id="UP001221898"/>
    </source>
</evidence>
<evidence type="ECO:0000256" key="1">
    <source>
        <dbReference type="SAM" id="Coils"/>
    </source>
</evidence>
<dbReference type="AlphaFoldDB" id="A0AAD7T8I5"/>
<feature type="coiled-coil region" evidence="1">
    <location>
        <begin position="87"/>
        <end position="114"/>
    </location>
</feature>
<accession>A0AAD7T8I5</accession>
<dbReference type="InterPro" id="IPR031650">
    <property type="entry name" value="CCDC73"/>
</dbReference>
<sequence>MCERPEESFPSFLLNSEMAVNTDSENHFPDSLNGKQDFEHELSLYTPQESDDGIHSVQVLEFKTSLLEAVEELHIHRDAEMRFKEQINKLVLEKQEIEWEKESLQHKIDTLVNQHNESLVAKKKQFQARITGIEGEKGRHQLSAELKEREISGLKEELKLLQLFKYSLEKKLTELEQKLQLQVQTKDSHLSQLSEVERHFGALSRQCVMVKQAHEKLVLNVEEAMRLNKKLTFLNKKQETTINSLKQDVEKVNSELIKSKVCSVCKCEEGISHHTAREQRMQQLQHRLHVETEINKRLMKENAVVMAEKQEVMSSLRQAQLLLQTQTVALSQAELELSAHREEHQALKTEHKLFREKIEEKDGHIVSLVEEHNRSKTEWKNEEKILQETLHTDQEELKYVREAYDHLHEKCKQLSSHTTPQAELTQREKGDLMEFKKDNRKLISRNSEISVNARCETVDRAGEYGSLQDDGEPVNLQVSTKQGPSDCDEIGVTRQAPDEGGDAGPTGGAVSDEHPQADYRMVIAEQASSVYTPGCADAKGTVEGRHVVDPARALLQPFESSCTLARLPAGGALTADAADALGVCGAVTDKPIRRDSPAITRSADMLNTSSVRPHHKRDPPQEWNAIAQTFCETSAKLESTPAVGVYIPYGSTLSARPVSPVGISTLPASTMPGLPSPSGYTGEEHVPGPGFEGCAPCSQKNEQSEFSPQISAIEKFLCSERLKLQRKRKVDAESTNEH</sequence>
<reference evidence="3" key="1">
    <citation type="journal article" date="2023" name="Science">
        <title>Genome structures resolve the early diversification of teleost fishes.</title>
        <authorList>
            <person name="Parey E."/>
            <person name="Louis A."/>
            <person name="Montfort J."/>
            <person name="Bouchez O."/>
            <person name="Roques C."/>
            <person name="Iampietro C."/>
            <person name="Lluch J."/>
            <person name="Castinel A."/>
            <person name="Donnadieu C."/>
            <person name="Desvignes T."/>
            <person name="Floi Bucao C."/>
            <person name="Jouanno E."/>
            <person name="Wen M."/>
            <person name="Mejri S."/>
            <person name="Dirks R."/>
            <person name="Jansen H."/>
            <person name="Henkel C."/>
            <person name="Chen W.J."/>
            <person name="Zahm M."/>
            <person name="Cabau C."/>
            <person name="Klopp C."/>
            <person name="Thompson A.W."/>
            <person name="Robinson-Rechavi M."/>
            <person name="Braasch I."/>
            <person name="Lecointre G."/>
            <person name="Bobe J."/>
            <person name="Postlethwait J.H."/>
            <person name="Berthelot C."/>
            <person name="Roest Crollius H."/>
            <person name="Guiguen Y."/>
        </authorList>
    </citation>
    <scope>NUCLEOTIDE SEQUENCE</scope>
    <source>
        <strain evidence="3">NC1722</strain>
    </source>
</reference>
<dbReference type="PANTHER" id="PTHR28660">
    <property type="entry name" value="COILED-COIL DOMAIN-CONTAINING PROTEIN 73"/>
    <property type="match status" value="1"/>
</dbReference>
<keyword evidence="4" id="KW-1185">Reference proteome</keyword>
<feature type="coiled-coil region" evidence="1">
    <location>
        <begin position="281"/>
        <end position="389"/>
    </location>
</feature>
<name>A0AAD7T8I5_9TELE</name>
<dbReference type="Pfam" id="PF15818">
    <property type="entry name" value="CCDC73"/>
    <property type="match status" value="2"/>
</dbReference>
<keyword evidence="1" id="KW-0175">Coiled coil</keyword>
<proteinExistence type="predicted"/>
<gene>
    <name evidence="3" type="ORF">AAFF_G00382740</name>
</gene>
<comment type="caution">
    <text evidence="3">The sequence shown here is derived from an EMBL/GenBank/DDBJ whole genome shotgun (WGS) entry which is preliminary data.</text>
</comment>
<dbReference type="EMBL" id="JAINUG010000007">
    <property type="protein sequence ID" value="KAJ8416252.1"/>
    <property type="molecule type" value="Genomic_DNA"/>
</dbReference>